<reference evidence="1" key="1">
    <citation type="submission" date="2021-03" db="EMBL/GenBank/DDBJ databases">
        <title>Draft genome sequence of rust myrtle Austropuccinia psidii MF-1, a brazilian biotype.</title>
        <authorList>
            <person name="Quecine M.C."/>
            <person name="Pachon D.M.R."/>
            <person name="Bonatelli M.L."/>
            <person name="Correr F.H."/>
            <person name="Franceschini L.M."/>
            <person name="Leite T.F."/>
            <person name="Margarido G.R.A."/>
            <person name="Almeida C.A."/>
            <person name="Ferrarezi J.A."/>
            <person name="Labate C.A."/>
        </authorList>
    </citation>
    <scope>NUCLEOTIDE SEQUENCE</scope>
    <source>
        <strain evidence="1">MF-1</strain>
    </source>
</reference>
<accession>A0A9Q3HII5</accession>
<organism evidence="1 2">
    <name type="scientific">Austropuccinia psidii MF-1</name>
    <dbReference type="NCBI Taxonomy" id="1389203"/>
    <lineage>
        <taxon>Eukaryota</taxon>
        <taxon>Fungi</taxon>
        <taxon>Dikarya</taxon>
        <taxon>Basidiomycota</taxon>
        <taxon>Pucciniomycotina</taxon>
        <taxon>Pucciniomycetes</taxon>
        <taxon>Pucciniales</taxon>
        <taxon>Sphaerophragmiaceae</taxon>
        <taxon>Austropuccinia</taxon>
    </lineage>
</organism>
<proteinExistence type="predicted"/>
<name>A0A9Q3HII5_9BASI</name>
<sequence>MLEMKADFLALIKKEGKRNSSSYTPQNSPLEEKTTLLRALRKNESLSSYPRPMATSTPYTEQRQSTLQRRVNISSQIQTPLHQEISINTTPIVKIRAKDYKLWLYGKDVEIFMKKVEKISEIEGTSGRDISRQKAFWTKDEEISYHIERMPGYETADFDILKMYMKRRWGTFSPEGRYKLSSITELFTKPEQEGGIRNMTQYIKLIGEWEAIITYLKRYQYIQGDINHAKKYWPAISQVFKTQFSRK</sequence>
<dbReference type="Proteomes" id="UP000765509">
    <property type="component" value="Unassembled WGS sequence"/>
</dbReference>
<dbReference type="EMBL" id="AVOT02019235">
    <property type="protein sequence ID" value="MBW0506693.1"/>
    <property type="molecule type" value="Genomic_DNA"/>
</dbReference>
<gene>
    <name evidence="1" type="ORF">O181_046408</name>
</gene>
<evidence type="ECO:0000313" key="2">
    <source>
        <dbReference type="Proteomes" id="UP000765509"/>
    </source>
</evidence>
<evidence type="ECO:0000313" key="1">
    <source>
        <dbReference type="EMBL" id="MBW0506693.1"/>
    </source>
</evidence>
<comment type="caution">
    <text evidence="1">The sequence shown here is derived from an EMBL/GenBank/DDBJ whole genome shotgun (WGS) entry which is preliminary data.</text>
</comment>
<dbReference type="AlphaFoldDB" id="A0A9Q3HII5"/>
<keyword evidence="2" id="KW-1185">Reference proteome</keyword>
<protein>
    <submittedName>
        <fullName evidence="1">Uncharacterized protein</fullName>
    </submittedName>
</protein>